<feature type="transmembrane region" description="Helical" evidence="2">
    <location>
        <begin position="12"/>
        <end position="36"/>
    </location>
</feature>
<keyword evidence="2" id="KW-0472">Membrane</keyword>
<evidence type="ECO:0000313" key="3">
    <source>
        <dbReference type="EMBL" id="ADP78800.1"/>
    </source>
</evidence>
<dbReference type="AlphaFoldDB" id="E3ITP3"/>
<gene>
    <name evidence="3" type="ordered locus">FraEuI1c_0722</name>
</gene>
<evidence type="ECO:0000256" key="2">
    <source>
        <dbReference type="SAM" id="Phobius"/>
    </source>
</evidence>
<keyword evidence="4" id="KW-1185">Reference proteome</keyword>
<dbReference type="EMBL" id="CP002299">
    <property type="protein sequence ID" value="ADP78800.1"/>
    <property type="molecule type" value="Genomic_DNA"/>
</dbReference>
<evidence type="ECO:0000256" key="1">
    <source>
        <dbReference type="SAM" id="MobiDB-lite"/>
    </source>
</evidence>
<keyword evidence="2" id="KW-0812">Transmembrane</keyword>
<accession>E3ITP3</accession>
<feature type="compositionally biased region" description="Low complexity" evidence="1">
    <location>
        <begin position="48"/>
        <end position="63"/>
    </location>
</feature>
<organism evidence="3 4">
    <name type="scientific">Pseudofrankia inefficax (strain DSM 45817 / CECT 9037 / DDB 130130 / EuI1c)</name>
    <name type="common">Frankia inefficax</name>
    <dbReference type="NCBI Taxonomy" id="298654"/>
    <lineage>
        <taxon>Bacteria</taxon>
        <taxon>Bacillati</taxon>
        <taxon>Actinomycetota</taxon>
        <taxon>Actinomycetes</taxon>
        <taxon>Frankiales</taxon>
        <taxon>Frankiaceae</taxon>
        <taxon>Pseudofrankia</taxon>
    </lineage>
</organism>
<protein>
    <submittedName>
        <fullName evidence="3">PGRS family protein</fullName>
    </submittedName>
</protein>
<name>E3ITP3_PSEI1</name>
<dbReference type="KEGG" id="fri:FraEuI1c_0722"/>
<dbReference type="PROSITE" id="PS51257">
    <property type="entry name" value="PROKAR_LIPOPROTEIN"/>
    <property type="match status" value="1"/>
</dbReference>
<dbReference type="Proteomes" id="UP000002484">
    <property type="component" value="Chromosome"/>
</dbReference>
<dbReference type="eggNOG" id="ENOG50337TQ">
    <property type="taxonomic scope" value="Bacteria"/>
</dbReference>
<evidence type="ECO:0000313" key="4">
    <source>
        <dbReference type="Proteomes" id="UP000002484"/>
    </source>
</evidence>
<dbReference type="InParanoid" id="E3ITP3"/>
<dbReference type="RefSeq" id="WP_013421921.1">
    <property type="nucleotide sequence ID" value="NC_014666.1"/>
</dbReference>
<sequence>MSGSRRSERDRGSGNASMAVFLVVVAVVACLAGYGVRKVTLSDGGSGTSTPTTASTATATPTAPSALTGLTAEVVAIKLAGTGLPLRTVRVYTAGSDPNQLFGKPGGYTSKIEFADARTGVNLNGVTSQDPVEIGGSIEVFADATSADARLQQLRQISAAGGQLTQEVDFRQDGVVLRLSRYLTQAQAQAYETALTSLATPPPAA</sequence>
<reference evidence="3 4" key="1">
    <citation type="submission" date="2010-10" db="EMBL/GenBank/DDBJ databases">
        <title>Complete sequence of Frankia sp. EuI1c.</title>
        <authorList>
            <consortium name="US DOE Joint Genome Institute"/>
            <person name="Lucas S."/>
            <person name="Copeland A."/>
            <person name="Lapidus A."/>
            <person name="Cheng J.-F."/>
            <person name="Bruce D."/>
            <person name="Goodwin L."/>
            <person name="Pitluck S."/>
            <person name="Chertkov O."/>
            <person name="Detter J.C."/>
            <person name="Han C."/>
            <person name="Tapia R."/>
            <person name="Land M."/>
            <person name="Hauser L."/>
            <person name="Jeffries C."/>
            <person name="Kyrpides N."/>
            <person name="Ivanova N."/>
            <person name="Mikhailova N."/>
            <person name="Beauchemin N."/>
            <person name="Sen A."/>
            <person name="Sur S.A."/>
            <person name="Gtari M."/>
            <person name="Wall L."/>
            <person name="Tisa L."/>
            <person name="Woyke T."/>
        </authorList>
    </citation>
    <scope>NUCLEOTIDE SEQUENCE [LARGE SCALE GENOMIC DNA]</scope>
    <source>
        <strain evidence="4">DSM 45817 / CECT 9037 / EuI1c</strain>
    </source>
</reference>
<dbReference type="HOGENOM" id="CLU_1188547_0_0_11"/>
<keyword evidence="2" id="KW-1133">Transmembrane helix</keyword>
<proteinExistence type="predicted"/>
<dbReference type="OrthoDB" id="3629459at2"/>
<feature type="region of interest" description="Disordered" evidence="1">
    <location>
        <begin position="42"/>
        <end position="63"/>
    </location>
</feature>